<reference evidence="2 3" key="1">
    <citation type="journal article" date="2013" name="Nature">
        <title>Insights into bilaterian evolution from three spiralian genomes.</title>
        <authorList>
            <person name="Simakov O."/>
            <person name="Marletaz F."/>
            <person name="Cho S.J."/>
            <person name="Edsinger-Gonzales E."/>
            <person name="Havlak P."/>
            <person name="Hellsten U."/>
            <person name="Kuo D.H."/>
            <person name="Larsson T."/>
            <person name="Lv J."/>
            <person name="Arendt D."/>
            <person name="Savage R."/>
            <person name="Osoegawa K."/>
            <person name="de Jong P."/>
            <person name="Grimwood J."/>
            <person name="Chapman J.A."/>
            <person name="Shapiro H."/>
            <person name="Aerts A."/>
            <person name="Otillar R.P."/>
            <person name="Terry A.Y."/>
            <person name="Boore J.L."/>
            <person name="Grigoriev I.V."/>
            <person name="Lindberg D.R."/>
            <person name="Seaver E.C."/>
            <person name="Weisblat D.A."/>
            <person name="Putnam N.H."/>
            <person name="Rokhsar D.S."/>
        </authorList>
    </citation>
    <scope>NUCLEOTIDE SEQUENCE [LARGE SCALE GENOMIC DNA]</scope>
</reference>
<feature type="domain" description="CARD" evidence="1">
    <location>
        <begin position="31"/>
        <end position="114"/>
    </location>
</feature>
<evidence type="ECO:0000259" key="1">
    <source>
        <dbReference type="PROSITE" id="PS50209"/>
    </source>
</evidence>
<keyword evidence="3" id="KW-1185">Reference proteome</keyword>
<dbReference type="SUPFAM" id="SSF47986">
    <property type="entry name" value="DEATH domain"/>
    <property type="match status" value="1"/>
</dbReference>
<dbReference type="Proteomes" id="UP000030746">
    <property type="component" value="Unassembled WGS sequence"/>
</dbReference>
<dbReference type="KEGG" id="lgi:LOTGIDRAFT_163386"/>
<dbReference type="Pfam" id="PF00619">
    <property type="entry name" value="CARD"/>
    <property type="match status" value="1"/>
</dbReference>
<dbReference type="InterPro" id="IPR011029">
    <property type="entry name" value="DEATH-like_dom_sf"/>
</dbReference>
<evidence type="ECO:0000313" key="2">
    <source>
        <dbReference type="EMBL" id="ESO91657.1"/>
    </source>
</evidence>
<organism evidence="2 3">
    <name type="scientific">Lottia gigantea</name>
    <name type="common">Giant owl limpet</name>
    <dbReference type="NCBI Taxonomy" id="225164"/>
    <lineage>
        <taxon>Eukaryota</taxon>
        <taxon>Metazoa</taxon>
        <taxon>Spiralia</taxon>
        <taxon>Lophotrochozoa</taxon>
        <taxon>Mollusca</taxon>
        <taxon>Gastropoda</taxon>
        <taxon>Patellogastropoda</taxon>
        <taxon>Lottioidea</taxon>
        <taxon>Lottiidae</taxon>
        <taxon>Lottia</taxon>
    </lineage>
</organism>
<name>V4A4L6_LOTGI</name>
<dbReference type="GeneID" id="20239393"/>
<dbReference type="CDD" id="cd01671">
    <property type="entry name" value="CARD"/>
    <property type="match status" value="1"/>
</dbReference>
<protein>
    <recommendedName>
        <fullName evidence="1">CARD domain-containing protein</fullName>
    </recommendedName>
</protein>
<sequence length="132" mass="14879">MAENKKLQAAMKFDGNDNAKGSIPSGHNDILVKNHTSILEVKVNDIMDHLYGKKVIDENDMDVIKTKLKAEGNKEALGYILEILKNRGSRALPIFIQCLSEAKYIELAKRLQLSMEDPKDSLKLDMKVKQPQ</sequence>
<dbReference type="Gene3D" id="1.10.533.10">
    <property type="entry name" value="Death Domain, Fas"/>
    <property type="match status" value="1"/>
</dbReference>
<dbReference type="RefSeq" id="XP_009057718.1">
    <property type="nucleotide sequence ID" value="XM_009059470.1"/>
</dbReference>
<dbReference type="InterPro" id="IPR001315">
    <property type="entry name" value="CARD"/>
</dbReference>
<proteinExistence type="predicted"/>
<dbReference type="HOGENOM" id="CLU_1919430_0_0_1"/>
<dbReference type="AlphaFoldDB" id="V4A4L6"/>
<accession>V4A4L6</accession>
<dbReference type="EMBL" id="KB202237">
    <property type="protein sequence ID" value="ESO91657.1"/>
    <property type="molecule type" value="Genomic_DNA"/>
</dbReference>
<evidence type="ECO:0000313" key="3">
    <source>
        <dbReference type="Proteomes" id="UP000030746"/>
    </source>
</evidence>
<dbReference type="GO" id="GO:0042981">
    <property type="term" value="P:regulation of apoptotic process"/>
    <property type="evidence" value="ECO:0007669"/>
    <property type="project" value="InterPro"/>
</dbReference>
<dbReference type="PROSITE" id="PS50209">
    <property type="entry name" value="CARD"/>
    <property type="match status" value="1"/>
</dbReference>
<gene>
    <name evidence="2" type="ORF">LOTGIDRAFT_163386</name>
</gene>
<dbReference type="CTD" id="20239393"/>